<proteinExistence type="predicted"/>
<protein>
    <submittedName>
        <fullName evidence="1">Uncharacterized protein</fullName>
    </submittedName>
</protein>
<reference evidence="1 2" key="1">
    <citation type="submission" date="2020-02" db="EMBL/GenBank/DDBJ databases">
        <authorList>
            <person name="Ferguson B K."/>
        </authorList>
    </citation>
    <scope>NUCLEOTIDE SEQUENCE [LARGE SCALE GENOMIC DNA]</scope>
</reference>
<feature type="non-terminal residue" evidence="1">
    <location>
        <position position="68"/>
    </location>
</feature>
<sequence>MFPALLPLPILKQRARLISHSVQVHPNQSRLQIRCPHLYSLPTCTLLHRSGRTALRRQTHLHPQVSFF</sequence>
<evidence type="ECO:0000313" key="1">
    <source>
        <dbReference type="EMBL" id="CAA9999099.1"/>
    </source>
</evidence>
<dbReference type="Proteomes" id="UP000479000">
    <property type="component" value="Unassembled WGS sequence"/>
</dbReference>
<gene>
    <name evidence="1" type="ORF">NTEN_LOCUS5382</name>
</gene>
<evidence type="ECO:0000313" key="2">
    <source>
        <dbReference type="Proteomes" id="UP000479000"/>
    </source>
</evidence>
<organism evidence="1 2">
    <name type="scientific">Nesidiocoris tenuis</name>
    <dbReference type="NCBI Taxonomy" id="355587"/>
    <lineage>
        <taxon>Eukaryota</taxon>
        <taxon>Metazoa</taxon>
        <taxon>Ecdysozoa</taxon>
        <taxon>Arthropoda</taxon>
        <taxon>Hexapoda</taxon>
        <taxon>Insecta</taxon>
        <taxon>Pterygota</taxon>
        <taxon>Neoptera</taxon>
        <taxon>Paraneoptera</taxon>
        <taxon>Hemiptera</taxon>
        <taxon>Heteroptera</taxon>
        <taxon>Panheteroptera</taxon>
        <taxon>Cimicomorpha</taxon>
        <taxon>Miridae</taxon>
        <taxon>Dicyphina</taxon>
        <taxon>Nesidiocoris</taxon>
    </lineage>
</organism>
<accession>A0A6H5GA99</accession>
<dbReference type="AlphaFoldDB" id="A0A6H5GA99"/>
<name>A0A6H5GA99_9HEMI</name>
<keyword evidence="2" id="KW-1185">Reference proteome</keyword>
<dbReference type="EMBL" id="CADCXU010008211">
    <property type="protein sequence ID" value="CAA9999099.1"/>
    <property type="molecule type" value="Genomic_DNA"/>
</dbReference>